<keyword evidence="2" id="KW-1185">Reference proteome</keyword>
<protein>
    <submittedName>
        <fullName evidence="1">Uncharacterized protein</fullName>
    </submittedName>
</protein>
<dbReference type="EMBL" id="JACEIK010001651">
    <property type="protein sequence ID" value="MCD7471137.1"/>
    <property type="molecule type" value="Genomic_DNA"/>
</dbReference>
<proteinExistence type="predicted"/>
<feature type="non-terminal residue" evidence="1">
    <location>
        <position position="1"/>
    </location>
</feature>
<sequence>PTDRMVMKKAARVNQVDALNSLTRQIAALTQKFEAIQVSTRSSSKVENFDVCGGNHPNHECQASIHNEEHVNVIGYKINYPFGSSMVFEISME</sequence>
<evidence type="ECO:0000313" key="1">
    <source>
        <dbReference type="EMBL" id="MCD7471137.1"/>
    </source>
</evidence>
<reference evidence="1 2" key="1">
    <citation type="journal article" date="2021" name="BMC Genomics">
        <title>Datura genome reveals duplications of psychoactive alkaloid biosynthetic genes and high mutation rate following tissue culture.</title>
        <authorList>
            <person name="Rajewski A."/>
            <person name="Carter-House D."/>
            <person name="Stajich J."/>
            <person name="Litt A."/>
        </authorList>
    </citation>
    <scope>NUCLEOTIDE SEQUENCE [LARGE SCALE GENOMIC DNA]</scope>
    <source>
        <strain evidence="1">AR-01</strain>
    </source>
</reference>
<gene>
    <name evidence="1" type="ORF">HAX54_011445</name>
</gene>
<organism evidence="1 2">
    <name type="scientific">Datura stramonium</name>
    <name type="common">Jimsonweed</name>
    <name type="synonym">Common thornapple</name>
    <dbReference type="NCBI Taxonomy" id="4076"/>
    <lineage>
        <taxon>Eukaryota</taxon>
        <taxon>Viridiplantae</taxon>
        <taxon>Streptophyta</taxon>
        <taxon>Embryophyta</taxon>
        <taxon>Tracheophyta</taxon>
        <taxon>Spermatophyta</taxon>
        <taxon>Magnoliopsida</taxon>
        <taxon>eudicotyledons</taxon>
        <taxon>Gunneridae</taxon>
        <taxon>Pentapetalae</taxon>
        <taxon>asterids</taxon>
        <taxon>lamiids</taxon>
        <taxon>Solanales</taxon>
        <taxon>Solanaceae</taxon>
        <taxon>Solanoideae</taxon>
        <taxon>Datureae</taxon>
        <taxon>Datura</taxon>
    </lineage>
</organism>
<comment type="caution">
    <text evidence="1">The sequence shown here is derived from an EMBL/GenBank/DDBJ whole genome shotgun (WGS) entry which is preliminary data.</text>
</comment>
<name>A0ABS8TKQ4_DATST</name>
<accession>A0ABS8TKQ4</accession>
<dbReference type="Proteomes" id="UP000823775">
    <property type="component" value="Unassembled WGS sequence"/>
</dbReference>
<evidence type="ECO:0000313" key="2">
    <source>
        <dbReference type="Proteomes" id="UP000823775"/>
    </source>
</evidence>